<organism evidence="3 4">
    <name type="scientific">Coniosporium apollinis (strain CBS 100218)</name>
    <name type="common">Rock-inhabiting black yeast</name>
    <dbReference type="NCBI Taxonomy" id="1168221"/>
    <lineage>
        <taxon>Eukaryota</taxon>
        <taxon>Fungi</taxon>
        <taxon>Dikarya</taxon>
        <taxon>Ascomycota</taxon>
        <taxon>Pezizomycotina</taxon>
        <taxon>Dothideomycetes</taxon>
        <taxon>Dothideomycetes incertae sedis</taxon>
        <taxon>Coniosporium</taxon>
    </lineage>
</organism>
<dbReference type="PANTHER" id="PTHR43111">
    <property type="entry name" value="ALDEHYDE DEHYDROGENASE B-RELATED"/>
    <property type="match status" value="1"/>
</dbReference>
<dbReference type="InterPro" id="IPR016161">
    <property type="entry name" value="Ald_DH/histidinol_DH"/>
</dbReference>
<dbReference type="eggNOG" id="KOG2456">
    <property type="taxonomic scope" value="Eukaryota"/>
</dbReference>
<dbReference type="GeneID" id="19904439"/>
<dbReference type="Proteomes" id="UP000016924">
    <property type="component" value="Unassembled WGS sequence"/>
</dbReference>
<dbReference type="InterPro" id="IPR015590">
    <property type="entry name" value="Aldehyde_DH_dom"/>
</dbReference>
<dbReference type="Gene3D" id="3.40.309.10">
    <property type="entry name" value="Aldehyde Dehydrogenase, Chain A, domain 2"/>
    <property type="match status" value="1"/>
</dbReference>
<feature type="domain" description="Aldehyde dehydrogenase" evidence="2">
    <location>
        <begin position="16"/>
        <end position="150"/>
    </location>
</feature>
<keyword evidence="1" id="KW-1133">Transmembrane helix</keyword>
<evidence type="ECO:0000313" key="4">
    <source>
        <dbReference type="Proteomes" id="UP000016924"/>
    </source>
</evidence>
<dbReference type="SUPFAM" id="SSF53720">
    <property type="entry name" value="ALDH-like"/>
    <property type="match status" value="1"/>
</dbReference>
<name>R7Z1F3_CONA1</name>
<keyword evidence="1" id="KW-0812">Transmembrane</keyword>
<dbReference type="STRING" id="1168221.R7Z1F3"/>
<gene>
    <name evidence="3" type="ORF">W97_07128</name>
</gene>
<dbReference type="HOGENOM" id="CLU_023881_0_0_1"/>
<sequence length="484" mass="52785">MPKPFQRIREAAIDGRTQNVYYRQSQLERLRNVLVQNEEALQQAIVNDSGNSVTEAKIEYGLALLALKDQYASLNPAAALEEEYAITHGKDAPQRTEGAGIVYIVPTAHTLLYSIIAPLCAAIAAGNCVIVELEQTTREVPSLLRRLLAAALDVDTFDITSSRTADAEFRAQCLEVLQEGSQDVPKSTQLVSPSQARVVAVVDRTANLEEAAKAIVTARFSFGGKSPYAPDVVLVNEFSKKAFMTAVVKESIDLLTTENGSVGKGDSRRKQEGRKLLDEVRDSDLARIVTTGANGAILDVEKRGSDILHRKINECCLAVHSVKSLDDAIDFANRNDDLLASYTFATPATAKYLSQFLHSYVSFVNHVPMEMLVGPAAPLNHPVSSSIRYPASLFTVPRPQYVTLSPRSSLIKQTLPTASSVVLTQLLEEARADLSIDKKRPERVAVGFFEQGIITGLSFVLVSTLAGLGTLGYFGTRMVRTRFL</sequence>
<dbReference type="InterPro" id="IPR016162">
    <property type="entry name" value="Ald_DH_N"/>
</dbReference>
<protein>
    <recommendedName>
        <fullName evidence="2">Aldehyde dehydrogenase domain-containing protein</fullName>
    </recommendedName>
</protein>
<evidence type="ECO:0000313" key="3">
    <source>
        <dbReference type="EMBL" id="EON67982.1"/>
    </source>
</evidence>
<feature type="transmembrane region" description="Helical" evidence="1">
    <location>
        <begin position="453"/>
        <end position="474"/>
    </location>
</feature>
<keyword evidence="4" id="KW-1185">Reference proteome</keyword>
<dbReference type="GO" id="GO:0016620">
    <property type="term" value="F:oxidoreductase activity, acting on the aldehyde or oxo group of donors, NAD or NADP as acceptor"/>
    <property type="evidence" value="ECO:0007669"/>
    <property type="project" value="InterPro"/>
</dbReference>
<dbReference type="EMBL" id="JH767592">
    <property type="protein sequence ID" value="EON67982.1"/>
    <property type="molecule type" value="Genomic_DNA"/>
</dbReference>
<evidence type="ECO:0000259" key="2">
    <source>
        <dbReference type="Pfam" id="PF00171"/>
    </source>
</evidence>
<dbReference type="OMA" id="CHNAFFR"/>
<keyword evidence="1" id="KW-0472">Membrane</keyword>
<dbReference type="OrthoDB" id="5596991at2759"/>
<dbReference type="Gene3D" id="3.40.605.10">
    <property type="entry name" value="Aldehyde Dehydrogenase, Chain A, domain 1"/>
    <property type="match status" value="1"/>
</dbReference>
<dbReference type="InterPro" id="IPR016163">
    <property type="entry name" value="Ald_DH_C"/>
</dbReference>
<dbReference type="Pfam" id="PF00171">
    <property type="entry name" value="Aldedh"/>
    <property type="match status" value="1"/>
</dbReference>
<dbReference type="PANTHER" id="PTHR43111:SF1">
    <property type="entry name" value="ALDEHYDE DEHYDROGENASE B-RELATED"/>
    <property type="match status" value="1"/>
</dbReference>
<evidence type="ECO:0000256" key="1">
    <source>
        <dbReference type="SAM" id="Phobius"/>
    </source>
</evidence>
<dbReference type="AlphaFoldDB" id="R7Z1F3"/>
<reference evidence="4" key="1">
    <citation type="submission" date="2012-06" db="EMBL/GenBank/DDBJ databases">
        <title>The genome sequence of Coniosporium apollinis CBS 100218.</title>
        <authorList>
            <consortium name="The Broad Institute Genome Sequencing Platform"/>
            <person name="Cuomo C."/>
            <person name="Gorbushina A."/>
            <person name="Noack S."/>
            <person name="Walker B."/>
            <person name="Young S.K."/>
            <person name="Zeng Q."/>
            <person name="Gargeya S."/>
            <person name="Fitzgerald M."/>
            <person name="Haas B."/>
            <person name="Abouelleil A."/>
            <person name="Alvarado L."/>
            <person name="Arachchi H.M."/>
            <person name="Berlin A.M."/>
            <person name="Chapman S.B."/>
            <person name="Goldberg J."/>
            <person name="Griggs A."/>
            <person name="Gujja S."/>
            <person name="Hansen M."/>
            <person name="Howarth C."/>
            <person name="Imamovic A."/>
            <person name="Larimer J."/>
            <person name="McCowan C."/>
            <person name="Montmayeur A."/>
            <person name="Murphy C."/>
            <person name="Neiman D."/>
            <person name="Pearson M."/>
            <person name="Priest M."/>
            <person name="Roberts A."/>
            <person name="Saif S."/>
            <person name="Shea T."/>
            <person name="Sisk P."/>
            <person name="Sykes S."/>
            <person name="Wortman J."/>
            <person name="Nusbaum C."/>
            <person name="Birren B."/>
        </authorList>
    </citation>
    <scope>NUCLEOTIDE SEQUENCE [LARGE SCALE GENOMIC DNA]</scope>
    <source>
        <strain evidence="4">CBS 100218</strain>
    </source>
</reference>
<proteinExistence type="predicted"/>
<accession>R7Z1F3</accession>
<dbReference type="RefSeq" id="XP_007783299.1">
    <property type="nucleotide sequence ID" value="XM_007785109.1"/>
</dbReference>